<comment type="similarity">
    <text evidence="1">Belongs to the MNN1/MNT family.</text>
</comment>
<evidence type="ECO:0000313" key="6">
    <source>
        <dbReference type="Proteomes" id="UP001388673"/>
    </source>
</evidence>
<feature type="region of interest" description="Disordered" evidence="3">
    <location>
        <begin position="161"/>
        <end position="188"/>
    </location>
</feature>
<sequence>MSRPKQSASSSLSVDTSSSIAGTPSLTSPRRASSTSGGHSLSPETLRGRSPSRPPDIPLTDFPPSGSGTGLGVSPRPRPSPSNPFRNEYEYFDTQPGSSSTRRRNASSSSSWRIPRLIMMKRNYMPTPLGYGVIASVLFFTLYLLSSPSPGGITLLPSSWTGSDSKSDPSLGSISPSVTNGDDEPNDVVIPVDEEEEDDHPPLLPLPYAYHLQFPSRTLPKALLTPALYPLASRLVDFLHRPILSHSEAKEGNDAGCPRDLADKLVNPDQYNGDSGFWMDDVTTEEIVRRRADMVRWLEERVDKGEEVLGQDGKTGEGRGIVLTGGNQDTTLRTITAIKHLRRLNVDLPIEVFHYSDELTNQNQRKEIEDLGATLREAKGLEKVEGVWKNWQVRP</sequence>
<feature type="compositionally biased region" description="Polar residues" evidence="3">
    <location>
        <begin position="161"/>
        <end position="180"/>
    </location>
</feature>
<dbReference type="GO" id="GO:0016757">
    <property type="term" value="F:glycosyltransferase activity"/>
    <property type="evidence" value="ECO:0007669"/>
    <property type="project" value="InterPro"/>
</dbReference>
<feature type="compositionally biased region" description="Low complexity" evidence="3">
    <location>
        <begin position="7"/>
        <end position="19"/>
    </location>
</feature>
<feature type="region of interest" description="Disordered" evidence="3">
    <location>
        <begin position="1"/>
        <end position="108"/>
    </location>
</feature>
<evidence type="ECO:0000256" key="2">
    <source>
        <dbReference type="ARBA" id="ARBA00022679"/>
    </source>
</evidence>
<keyword evidence="6" id="KW-1185">Reference proteome</keyword>
<organism evidence="5 6">
    <name type="scientific">Kwoniella newhampshirensis</name>
    <dbReference type="NCBI Taxonomy" id="1651941"/>
    <lineage>
        <taxon>Eukaryota</taxon>
        <taxon>Fungi</taxon>
        <taxon>Dikarya</taxon>
        <taxon>Basidiomycota</taxon>
        <taxon>Agaricomycotina</taxon>
        <taxon>Tremellomycetes</taxon>
        <taxon>Tremellales</taxon>
        <taxon>Cryptococcaceae</taxon>
        <taxon>Kwoniella</taxon>
    </lineage>
</organism>
<evidence type="ECO:0000256" key="3">
    <source>
        <dbReference type="SAM" id="MobiDB-lite"/>
    </source>
</evidence>
<dbReference type="Proteomes" id="UP001388673">
    <property type="component" value="Unassembled WGS sequence"/>
</dbReference>
<dbReference type="Pfam" id="PF11051">
    <property type="entry name" value="Mannosyl_trans3"/>
    <property type="match status" value="1"/>
</dbReference>
<dbReference type="KEGG" id="kne:92177878"/>
<evidence type="ECO:0000256" key="4">
    <source>
        <dbReference type="SAM" id="Phobius"/>
    </source>
</evidence>
<comment type="caution">
    <text evidence="5">The sequence shown here is derived from an EMBL/GenBank/DDBJ whole genome shotgun (WGS) entry which is preliminary data.</text>
</comment>
<accession>A0AAW0Z731</accession>
<feature type="transmembrane region" description="Helical" evidence="4">
    <location>
        <begin position="129"/>
        <end position="146"/>
    </location>
</feature>
<evidence type="ECO:0000256" key="1">
    <source>
        <dbReference type="ARBA" id="ARBA00009105"/>
    </source>
</evidence>
<dbReference type="InterPro" id="IPR022751">
    <property type="entry name" value="Alpha_mannosyltransferase"/>
</dbReference>
<dbReference type="RefSeq" id="XP_066806294.1">
    <property type="nucleotide sequence ID" value="XM_066943752.1"/>
</dbReference>
<feature type="compositionally biased region" description="Polar residues" evidence="3">
    <location>
        <begin position="20"/>
        <end position="43"/>
    </location>
</feature>
<dbReference type="EMBL" id="JBCAWK010000001">
    <property type="protein sequence ID" value="KAK8870048.1"/>
    <property type="molecule type" value="Genomic_DNA"/>
</dbReference>
<keyword evidence="4" id="KW-1133">Transmembrane helix</keyword>
<dbReference type="AlphaFoldDB" id="A0AAW0Z731"/>
<keyword evidence="4" id="KW-0472">Membrane</keyword>
<gene>
    <name evidence="5" type="ORF">IAR55_000618</name>
</gene>
<evidence type="ECO:0000313" key="5">
    <source>
        <dbReference type="EMBL" id="KAK8870048.1"/>
    </source>
</evidence>
<dbReference type="GeneID" id="92177878"/>
<keyword evidence="2" id="KW-0808">Transferase</keyword>
<protein>
    <submittedName>
        <fullName evidence="5">Uncharacterized protein</fullName>
    </submittedName>
</protein>
<reference evidence="5 6" key="1">
    <citation type="journal article" date="2024" name="bioRxiv">
        <title>Comparative genomics of Cryptococcus and Kwoniella reveals pathogenesis evolution and contrasting karyotype dynamics via intercentromeric recombination or chromosome fusion.</title>
        <authorList>
            <person name="Coelho M.A."/>
            <person name="David-Palma M."/>
            <person name="Shea T."/>
            <person name="Bowers K."/>
            <person name="McGinley-Smith S."/>
            <person name="Mohammad A.W."/>
            <person name="Gnirke A."/>
            <person name="Yurkov A.M."/>
            <person name="Nowrousian M."/>
            <person name="Sun S."/>
            <person name="Cuomo C.A."/>
            <person name="Heitman J."/>
        </authorList>
    </citation>
    <scope>NUCLEOTIDE SEQUENCE [LARGE SCALE GENOMIC DNA]</scope>
    <source>
        <strain evidence="5 6">CBS 13917</strain>
    </source>
</reference>
<keyword evidence="4" id="KW-0812">Transmembrane</keyword>
<name>A0AAW0Z731_9TREE</name>
<proteinExistence type="inferred from homology"/>